<dbReference type="EMBL" id="JAGFNK010000039">
    <property type="protein sequence ID" value="KAI9510596.1"/>
    <property type="molecule type" value="Genomic_DNA"/>
</dbReference>
<dbReference type="Proteomes" id="UP001207468">
    <property type="component" value="Unassembled WGS sequence"/>
</dbReference>
<proteinExistence type="predicted"/>
<comment type="caution">
    <text evidence="1">The sequence shown here is derived from an EMBL/GenBank/DDBJ whole genome shotgun (WGS) entry which is preliminary data.</text>
</comment>
<protein>
    <submittedName>
        <fullName evidence="1">tRNA synthetases class I (M)-domain-containing protein</fullName>
    </submittedName>
</protein>
<sequence>MWLLTKLGQGSHLPTTLQQQLILIPVPHIDHLYMLVMTDFFSRYARLSWPDKLVSFLTGTDEHGLKAAEAQNLELREFCDQISHRFRVSVYLFIHARILTTPLIWTSRIRRTPRRQRKIINMPCSTCSGKSLLYKGLHKGRYSVSDECFYTDNQIERLRSPHDAPNGTEKEIVVSKETGSVVEWTEGELQISSVVLP</sequence>
<reference evidence="1" key="1">
    <citation type="submission" date="2021-03" db="EMBL/GenBank/DDBJ databases">
        <title>Evolutionary priming and transition to the ectomycorrhizal habit in an iconic lineage of mushroom-forming fungi: is preadaptation a requirement?</title>
        <authorList>
            <consortium name="DOE Joint Genome Institute"/>
            <person name="Looney B.P."/>
            <person name="Miyauchi S."/>
            <person name="Morin E."/>
            <person name="Drula E."/>
            <person name="Courty P.E."/>
            <person name="Chicoki N."/>
            <person name="Fauchery L."/>
            <person name="Kohler A."/>
            <person name="Kuo A."/>
            <person name="LaButti K."/>
            <person name="Pangilinan J."/>
            <person name="Lipzen A."/>
            <person name="Riley R."/>
            <person name="Andreopoulos W."/>
            <person name="He G."/>
            <person name="Johnson J."/>
            <person name="Barry K.W."/>
            <person name="Grigoriev I.V."/>
            <person name="Nagy L."/>
            <person name="Hibbett D."/>
            <person name="Henrissat B."/>
            <person name="Matheny P.B."/>
            <person name="Labbe J."/>
            <person name="Martin A.F."/>
        </authorList>
    </citation>
    <scope>NUCLEOTIDE SEQUENCE</scope>
    <source>
        <strain evidence="1">BPL698</strain>
    </source>
</reference>
<keyword evidence="1" id="KW-0030">Aminoacyl-tRNA synthetase</keyword>
<accession>A0ACC0UG38</accession>
<name>A0ACC0UG38_9AGAM</name>
<keyword evidence="1" id="KW-0436">Ligase</keyword>
<keyword evidence="2" id="KW-1185">Reference proteome</keyword>
<evidence type="ECO:0000313" key="2">
    <source>
        <dbReference type="Proteomes" id="UP001207468"/>
    </source>
</evidence>
<gene>
    <name evidence="1" type="ORF">F5148DRAFT_555070</name>
</gene>
<organism evidence="1 2">
    <name type="scientific">Russula earlei</name>
    <dbReference type="NCBI Taxonomy" id="71964"/>
    <lineage>
        <taxon>Eukaryota</taxon>
        <taxon>Fungi</taxon>
        <taxon>Dikarya</taxon>
        <taxon>Basidiomycota</taxon>
        <taxon>Agaricomycotina</taxon>
        <taxon>Agaricomycetes</taxon>
        <taxon>Russulales</taxon>
        <taxon>Russulaceae</taxon>
        <taxon>Russula</taxon>
    </lineage>
</organism>
<evidence type="ECO:0000313" key="1">
    <source>
        <dbReference type="EMBL" id="KAI9510596.1"/>
    </source>
</evidence>